<dbReference type="GO" id="GO:0015074">
    <property type="term" value="P:DNA integration"/>
    <property type="evidence" value="ECO:0007669"/>
    <property type="project" value="InterPro"/>
</dbReference>
<dbReference type="PANTHER" id="PTHR30349:SF41">
    <property type="entry name" value="INTEGRASE_RECOMBINASE PROTEIN MJ0367-RELATED"/>
    <property type="match status" value="1"/>
</dbReference>
<dbReference type="Pfam" id="PF00589">
    <property type="entry name" value="Phage_integrase"/>
    <property type="match status" value="1"/>
</dbReference>
<dbReference type="AlphaFoldDB" id="A0A644T657"/>
<evidence type="ECO:0000256" key="2">
    <source>
        <dbReference type="ARBA" id="ARBA00023172"/>
    </source>
</evidence>
<dbReference type="InterPro" id="IPR050090">
    <property type="entry name" value="Tyrosine_recombinase_XerCD"/>
</dbReference>
<keyword evidence="2" id="KW-0233">DNA recombination</keyword>
<reference evidence="5" key="1">
    <citation type="submission" date="2019-08" db="EMBL/GenBank/DDBJ databases">
        <authorList>
            <person name="Kucharzyk K."/>
            <person name="Murdoch R.W."/>
            <person name="Higgins S."/>
            <person name="Loffler F."/>
        </authorList>
    </citation>
    <scope>NUCLEOTIDE SEQUENCE</scope>
</reference>
<dbReference type="EMBL" id="VSSQ01000015">
    <property type="protein sequence ID" value="MPL61391.1"/>
    <property type="molecule type" value="Genomic_DNA"/>
</dbReference>
<dbReference type="PROSITE" id="PS51900">
    <property type="entry name" value="CB"/>
    <property type="match status" value="1"/>
</dbReference>
<dbReference type="InterPro" id="IPR010998">
    <property type="entry name" value="Integrase_recombinase_N"/>
</dbReference>
<keyword evidence="1" id="KW-0238">DNA-binding</keyword>
<evidence type="ECO:0000259" key="4">
    <source>
        <dbReference type="PROSITE" id="PS51900"/>
    </source>
</evidence>
<sequence>MNDRLTHKNSYDYPIVASDLLTTPDDLRLCLSTYLLMAKVGQLSPATISNYRYMCGKFVDFCQEHGVTKPAQITSIHLGLFLQQLQLTNGPQSVTDYFKQIRPFINWLKDNGQITVDPLKQVRLPKVPRKVIQPFTQEHCQRLLALVSGETFEDKRNKALILLLLDTGLRLRECTELKWSDINYDSELVKVMGKGAKERIVRIGPKVQRALLEYQYLKIQSFPGDKTPDVWVSRHKTRYSDKECHPLTKNGIMQTIVVLGKRAGITNIRCSPHTFRHTFATMCLRNGAGEFEVQSLMGHSTLTQTRKYAASLNSEVAVQGHKKFSPVDNLKL</sequence>
<protein>
    <submittedName>
        <fullName evidence="5">Tyrosine recombinase XerC</fullName>
    </submittedName>
</protein>
<dbReference type="GO" id="GO:0006310">
    <property type="term" value="P:DNA recombination"/>
    <property type="evidence" value="ECO:0007669"/>
    <property type="project" value="UniProtKB-KW"/>
</dbReference>
<dbReference type="InterPro" id="IPR011010">
    <property type="entry name" value="DNA_brk_join_enz"/>
</dbReference>
<dbReference type="Gene3D" id="1.10.443.10">
    <property type="entry name" value="Intergrase catalytic core"/>
    <property type="match status" value="1"/>
</dbReference>
<dbReference type="InterPro" id="IPR044068">
    <property type="entry name" value="CB"/>
</dbReference>
<gene>
    <name evidence="5" type="primary">xerC_8</name>
    <name evidence="5" type="ORF">SDC9_06962</name>
</gene>
<evidence type="ECO:0000313" key="5">
    <source>
        <dbReference type="EMBL" id="MPL61391.1"/>
    </source>
</evidence>
<dbReference type="PANTHER" id="PTHR30349">
    <property type="entry name" value="PHAGE INTEGRASE-RELATED"/>
    <property type="match status" value="1"/>
</dbReference>
<organism evidence="5">
    <name type="scientific">bioreactor metagenome</name>
    <dbReference type="NCBI Taxonomy" id="1076179"/>
    <lineage>
        <taxon>unclassified sequences</taxon>
        <taxon>metagenomes</taxon>
        <taxon>ecological metagenomes</taxon>
    </lineage>
</organism>
<dbReference type="GO" id="GO:0003677">
    <property type="term" value="F:DNA binding"/>
    <property type="evidence" value="ECO:0007669"/>
    <property type="project" value="UniProtKB-KW"/>
</dbReference>
<proteinExistence type="predicted"/>
<comment type="caution">
    <text evidence="5">The sequence shown here is derived from an EMBL/GenBank/DDBJ whole genome shotgun (WGS) entry which is preliminary data.</text>
</comment>
<evidence type="ECO:0000259" key="3">
    <source>
        <dbReference type="PROSITE" id="PS51898"/>
    </source>
</evidence>
<name>A0A644T657_9ZZZZ</name>
<evidence type="ECO:0000256" key="1">
    <source>
        <dbReference type="ARBA" id="ARBA00023125"/>
    </source>
</evidence>
<feature type="domain" description="Tyr recombinase" evidence="3">
    <location>
        <begin position="130"/>
        <end position="322"/>
    </location>
</feature>
<dbReference type="Gene3D" id="1.10.150.130">
    <property type="match status" value="1"/>
</dbReference>
<feature type="domain" description="Core-binding (CB)" evidence="4">
    <location>
        <begin position="21"/>
        <end position="109"/>
    </location>
</feature>
<dbReference type="SUPFAM" id="SSF56349">
    <property type="entry name" value="DNA breaking-rejoining enzymes"/>
    <property type="match status" value="1"/>
</dbReference>
<dbReference type="InterPro" id="IPR002104">
    <property type="entry name" value="Integrase_catalytic"/>
</dbReference>
<dbReference type="PROSITE" id="PS51898">
    <property type="entry name" value="TYR_RECOMBINASE"/>
    <property type="match status" value="1"/>
</dbReference>
<accession>A0A644T657</accession>
<dbReference type="InterPro" id="IPR013762">
    <property type="entry name" value="Integrase-like_cat_sf"/>
</dbReference>